<evidence type="ECO:0000313" key="1">
    <source>
        <dbReference type="EMBL" id="KAK1626137.1"/>
    </source>
</evidence>
<keyword evidence="2" id="KW-1185">Reference proteome</keyword>
<comment type="caution">
    <text evidence="1">The sequence shown here is derived from an EMBL/GenBank/DDBJ whole genome shotgun (WGS) entry which is preliminary data.</text>
</comment>
<dbReference type="EMBL" id="JAUUTY010000005">
    <property type="protein sequence ID" value="KAK1626137.1"/>
    <property type="molecule type" value="Genomic_DNA"/>
</dbReference>
<protein>
    <submittedName>
        <fullName evidence="1">Uncharacterized protein</fullName>
    </submittedName>
</protein>
<proteinExistence type="predicted"/>
<reference evidence="1" key="1">
    <citation type="submission" date="2023-07" db="EMBL/GenBank/DDBJ databases">
        <title>A chromosome-level genome assembly of Lolium multiflorum.</title>
        <authorList>
            <person name="Chen Y."/>
            <person name="Copetti D."/>
            <person name="Kolliker R."/>
            <person name="Studer B."/>
        </authorList>
    </citation>
    <scope>NUCLEOTIDE SEQUENCE</scope>
    <source>
        <strain evidence="1">02402/16</strain>
        <tissue evidence="1">Leaf</tissue>
    </source>
</reference>
<organism evidence="1 2">
    <name type="scientific">Lolium multiflorum</name>
    <name type="common">Italian ryegrass</name>
    <name type="synonym">Lolium perenne subsp. multiflorum</name>
    <dbReference type="NCBI Taxonomy" id="4521"/>
    <lineage>
        <taxon>Eukaryota</taxon>
        <taxon>Viridiplantae</taxon>
        <taxon>Streptophyta</taxon>
        <taxon>Embryophyta</taxon>
        <taxon>Tracheophyta</taxon>
        <taxon>Spermatophyta</taxon>
        <taxon>Magnoliopsida</taxon>
        <taxon>Liliopsida</taxon>
        <taxon>Poales</taxon>
        <taxon>Poaceae</taxon>
        <taxon>BOP clade</taxon>
        <taxon>Pooideae</taxon>
        <taxon>Poodae</taxon>
        <taxon>Poeae</taxon>
        <taxon>Poeae Chloroplast Group 2 (Poeae type)</taxon>
        <taxon>Loliodinae</taxon>
        <taxon>Loliinae</taxon>
        <taxon>Lolium</taxon>
    </lineage>
</organism>
<dbReference type="Proteomes" id="UP001231189">
    <property type="component" value="Unassembled WGS sequence"/>
</dbReference>
<sequence>MAQAPPTLRLRGGDGEVFEVDARRLAALFPAFVLRVPAIHNFGVFKLISAYREFEASGRHTAPDVETAFVKTIGDLDSLTRVVSVSHSLPRTRPRAAASWVPWDSLGWVAASSIDLPYGLGCCVAGEERTIAVSFTRAEIAATSMHILFDKLTS</sequence>
<evidence type="ECO:0000313" key="2">
    <source>
        <dbReference type="Proteomes" id="UP001231189"/>
    </source>
</evidence>
<accession>A0AAD8RK74</accession>
<gene>
    <name evidence="1" type="ORF">QYE76_000452</name>
</gene>
<name>A0AAD8RK74_LOLMU</name>
<dbReference type="AlphaFoldDB" id="A0AAD8RK74"/>